<dbReference type="Pfam" id="PF04082">
    <property type="entry name" value="Fungal_trans"/>
    <property type="match status" value="1"/>
</dbReference>
<feature type="region of interest" description="Disordered" evidence="3">
    <location>
        <begin position="109"/>
        <end position="206"/>
    </location>
</feature>
<protein>
    <recommendedName>
        <fullName evidence="4">Zn(2)-C6 fungal-type domain-containing protein</fullName>
    </recommendedName>
</protein>
<evidence type="ECO:0000256" key="2">
    <source>
        <dbReference type="ARBA" id="ARBA00023242"/>
    </source>
</evidence>
<evidence type="ECO:0000256" key="3">
    <source>
        <dbReference type="SAM" id="MobiDB-lite"/>
    </source>
</evidence>
<dbReference type="GO" id="GO:0000981">
    <property type="term" value="F:DNA-binding transcription factor activity, RNA polymerase II-specific"/>
    <property type="evidence" value="ECO:0007669"/>
    <property type="project" value="InterPro"/>
</dbReference>
<dbReference type="PANTHER" id="PTHR47425:SF3">
    <property type="entry name" value="ZN(II)2CYS6 TRANSCRIPTION FACTOR (EUROFUNG)"/>
    <property type="match status" value="1"/>
</dbReference>
<dbReference type="CDD" id="cd00067">
    <property type="entry name" value="GAL4"/>
    <property type="match status" value="1"/>
</dbReference>
<keyword evidence="2" id="KW-0539">Nucleus</keyword>
<comment type="caution">
    <text evidence="5">The sequence shown here is derived from an EMBL/GenBank/DDBJ whole genome shotgun (WGS) entry which is preliminary data.</text>
</comment>
<dbReference type="GO" id="GO:0008270">
    <property type="term" value="F:zinc ion binding"/>
    <property type="evidence" value="ECO:0007669"/>
    <property type="project" value="InterPro"/>
</dbReference>
<feature type="region of interest" description="Disordered" evidence="3">
    <location>
        <begin position="487"/>
        <end position="536"/>
    </location>
</feature>
<accession>A0A3D8RUS3</accession>
<gene>
    <name evidence="5" type="ORF">BP6252_05808</name>
</gene>
<feature type="compositionally biased region" description="Pro residues" evidence="3">
    <location>
        <begin position="170"/>
        <end position="180"/>
    </location>
</feature>
<reference evidence="5 6" key="1">
    <citation type="journal article" date="2018" name="IMA Fungus">
        <title>IMA Genome-F 9: Draft genome sequence of Annulohypoxylon stygium, Aspergillus mulundensis, Berkeleyomyces basicola (syn. Thielaviopsis basicola), Ceratocystis smalleyi, two Cercospora beticola strains, Coleophoma cylindrospora, Fusarium fracticaudum, Phialophora cf. hyalina, and Morchella septimelata.</title>
        <authorList>
            <person name="Wingfield B.D."/>
            <person name="Bills G.F."/>
            <person name="Dong Y."/>
            <person name="Huang W."/>
            <person name="Nel W.J."/>
            <person name="Swalarsk-Parry B.S."/>
            <person name="Vaghefi N."/>
            <person name="Wilken P.M."/>
            <person name="An Z."/>
            <person name="de Beer Z.W."/>
            <person name="De Vos L."/>
            <person name="Chen L."/>
            <person name="Duong T.A."/>
            <person name="Gao Y."/>
            <person name="Hammerbacher A."/>
            <person name="Kikkert J.R."/>
            <person name="Li Y."/>
            <person name="Li H."/>
            <person name="Li K."/>
            <person name="Li Q."/>
            <person name="Liu X."/>
            <person name="Ma X."/>
            <person name="Naidoo K."/>
            <person name="Pethybridge S.J."/>
            <person name="Sun J."/>
            <person name="Steenkamp E.T."/>
            <person name="van der Nest M.A."/>
            <person name="van Wyk S."/>
            <person name="Wingfield M.J."/>
            <person name="Xiong C."/>
            <person name="Yue Q."/>
            <person name="Zhang X."/>
        </authorList>
    </citation>
    <scope>NUCLEOTIDE SEQUENCE [LARGE SCALE GENOMIC DNA]</scope>
    <source>
        <strain evidence="5 6">BP6252</strain>
    </source>
</reference>
<keyword evidence="1" id="KW-0479">Metal-binding</keyword>
<dbReference type="Gene3D" id="4.10.240.10">
    <property type="entry name" value="Zn(2)-C6 fungal-type DNA-binding domain"/>
    <property type="match status" value="1"/>
</dbReference>
<dbReference type="GO" id="GO:0003677">
    <property type="term" value="F:DNA binding"/>
    <property type="evidence" value="ECO:0007669"/>
    <property type="project" value="InterPro"/>
</dbReference>
<evidence type="ECO:0000256" key="1">
    <source>
        <dbReference type="ARBA" id="ARBA00022723"/>
    </source>
</evidence>
<dbReference type="CDD" id="cd12148">
    <property type="entry name" value="fungal_TF_MHR"/>
    <property type="match status" value="1"/>
</dbReference>
<dbReference type="OrthoDB" id="5121955at2759"/>
<feature type="compositionally biased region" description="Low complexity" evidence="3">
    <location>
        <begin position="116"/>
        <end position="127"/>
    </location>
</feature>
<dbReference type="SUPFAM" id="SSF57701">
    <property type="entry name" value="Zn2/Cys6 DNA-binding domain"/>
    <property type="match status" value="1"/>
</dbReference>
<organism evidence="5 6">
    <name type="scientific">Coleophoma cylindrospora</name>
    <dbReference type="NCBI Taxonomy" id="1849047"/>
    <lineage>
        <taxon>Eukaryota</taxon>
        <taxon>Fungi</taxon>
        <taxon>Dikarya</taxon>
        <taxon>Ascomycota</taxon>
        <taxon>Pezizomycotina</taxon>
        <taxon>Leotiomycetes</taxon>
        <taxon>Helotiales</taxon>
        <taxon>Dermateaceae</taxon>
        <taxon>Coleophoma</taxon>
    </lineage>
</organism>
<feature type="compositionally biased region" description="Basic and acidic residues" evidence="3">
    <location>
        <begin position="510"/>
        <end position="527"/>
    </location>
</feature>
<dbReference type="EMBL" id="PDLM01000005">
    <property type="protein sequence ID" value="RDW77755.1"/>
    <property type="molecule type" value="Genomic_DNA"/>
</dbReference>
<evidence type="ECO:0000259" key="4">
    <source>
        <dbReference type="PROSITE" id="PS50048"/>
    </source>
</evidence>
<proteinExistence type="predicted"/>
<feature type="compositionally biased region" description="Polar residues" evidence="3">
    <location>
        <begin position="133"/>
        <end position="145"/>
    </location>
</feature>
<feature type="domain" description="Zn(2)-C6 fungal-type" evidence="4">
    <location>
        <begin position="53"/>
        <end position="85"/>
    </location>
</feature>
<dbReference type="PROSITE" id="PS00463">
    <property type="entry name" value="ZN2_CY6_FUNGAL_1"/>
    <property type="match status" value="1"/>
</dbReference>
<sequence length="619" mass="69788">MDHQHQDEEDFSRLALLLSTESTSQIQSTSLQPAVLGPRPISKRRGKKRSSRACMTCRSRKVRCNIVAHGAPCSNCLHDEIECILPLSRRQKSAREREIAMRKAAGEVFAEEPPRSSVAAAQESSEQGLAVSRATSQTRTTNQDASRFISAPHGMRISEHPLSEVIPTCSPYPPSPPSFPVPRSGRGKSWNQILPPLASAPRSDDPETLLPRLPKIFTPLPAHLDPSDLSYLQLRGALTLPSEEMQTQLLRAYVEFVHSTMPLLDLDEFMTAIKEGCEVSKSSEPREKISFLLFQAVMFAAVPYVSIRILKEEGFQSRESAQRILFNRVRLLYDFDTCTDRIPIIQSLLLMTRCPAPVPTSTVQDNKDAYHWLGLAISLCYSLSLHRRIDAPHSAPGVQKLHKRVWWTCFIRDRTLSFSEGVPRPVRIRKEDCDVELLSLDDFELYDGLEEGEGIEERRIRANAMSVVEKALLCWWCSDAQSSSISAASSVPQDSPPMRQAALSQPSEYTQHHLPDDDVYYHSHEDYSQGSTMSPSEDCITPRYEMEMEVEVQEVKLTYSEKDLEQGYGVDDEYDDYLEYLKVKEDDRDENMVAGSNSVCGKSTWAIKLDCQDQGIVEV</sequence>
<dbReference type="InterPro" id="IPR052761">
    <property type="entry name" value="Fungal_Detox/Toxin_TFs"/>
</dbReference>
<dbReference type="PROSITE" id="PS50048">
    <property type="entry name" value="ZN2_CY6_FUNGAL_2"/>
    <property type="match status" value="1"/>
</dbReference>
<dbReference type="PANTHER" id="PTHR47425">
    <property type="entry name" value="FARB-RELATED"/>
    <property type="match status" value="1"/>
</dbReference>
<dbReference type="InterPro" id="IPR036864">
    <property type="entry name" value="Zn2-C6_fun-type_DNA-bd_sf"/>
</dbReference>
<dbReference type="InterPro" id="IPR001138">
    <property type="entry name" value="Zn2Cys6_DnaBD"/>
</dbReference>
<dbReference type="GO" id="GO:0006351">
    <property type="term" value="P:DNA-templated transcription"/>
    <property type="evidence" value="ECO:0007669"/>
    <property type="project" value="InterPro"/>
</dbReference>
<name>A0A3D8RUS3_9HELO</name>
<evidence type="ECO:0000313" key="5">
    <source>
        <dbReference type="EMBL" id="RDW77755.1"/>
    </source>
</evidence>
<dbReference type="Proteomes" id="UP000256645">
    <property type="component" value="Unassembled WGS sequence"/>
</dbReference>
<dbReference type="AlphaFoldDB" id="A0A3D8RUS3"/>
<dbReference type="InterPro" id="IPR007219">
    <property type="entry name" value="XnlR_reg_dom"/>
</dbReference>
<evidence type="ECO:0000313" key="6">
    <source>
        <dbReference type="Proteomes" id="UP000256645"/>
    </source>
</evidence>
<keyword evidence="6" id="KW-1185">Reference proteome</keyword>
<dbReference type="Pfam" id="PF00172">
    <property type="entry name" value="Zn_clus"/>
    <property type="match status" value="1"/>
</dbReference>
<dbReference type="SMART" id="SM00066">
    <property type="entry name" value="GAL4"/>
    <property type="match status" value="1"/>
</dbReference>
<dbReference type="STRING" id="1849047.A0A3D8RUS3"/>
<dbReference type="SMART" id="SM00906">
    <property type="entry name" value="Fungal_trans"/>
    <property type="match status" value="1"/>
</dbReference>